<evidence type="ECO:0000256" key="1">
    <source>
        <dbReference type="SAM" id="MobiDB-lite"/>
    </source>
</evidence>
<sequence>MITRVQLASRAFGRQVPRLTNVRWATPPTLRFANSPLVQCRGVRTRPEMRMKTSKVEPTAGEKILMQRMLEQRQLNIFRVAQDRAWFFPSESLEPPSGWSYEWPAWVAGWELVPIVDRSHNELILEHFYGLAGRITPILFRVTPFAPDFVFRYGGMNTQDNFRKGTSWQDQGSPGAYYYFRMGDDELFRFSTEFDSRSPEDFVRAFVSTEHMMEHTSVVPVLPEDVSTDAFSGDCDLELVHLEERVAALENEEQERRDPIVALAFGDPTEEPLNPITHEKILALREKYESYKSYGVYSVYSLISDVQESKSEGRSKKQLQYYKNVEDLEQRVGALKKELHTITDDEGEFEVVRQQSHGRRRKNVKNSAKLP</sequence>
<comment type="caution">
    <text evidence="2">The sequence shown here is derived from an EMBL/GenBank/DDBJ whole genome shotgun (WGS) entry which is preliminary data.</text>
</comment>
<accession>A0AA38PL28</accession>
<keyword evidence="3" id="KW-1185">Reference proteome</keyword>
<dbReference type="EMBL" id="MU805944">
    <property type="protein sequence ID" value="KAJ3844910.1"/>
    <property type="molecule type" value="Genomic_DNA"/>
</dbReference>
<gene>
    <name evidence="2" type="ORF">F5878DRAFT_655389</name>
</gene>
<organism evidence="2 3">
    <name type="scientific">Lentinula raphanica</name>
    <dbReference type="NCBI Taxonomy" id="153919"/>
    <lineage>
        <taxon>Eukaryota</taxon>
        <taxon>Fungi</taxon>
        <taxon>Dikarya</taxon>
        <taxon>Basidiomycota</taxon>
        <taxon>Agaricomycotina</taxon>
        <taxon>Agaricomycetes</taxon>
        <taxon>Agaricomycetidae</taxon>
        <taxon>Agaricales</taxon>
        <taxon>Marasmiineae</taxon>
        <taxon>Omphalotaceae</taxon>
        <taxon>Lentinula</taxon>
    </lineage>
</organism>
<proteinExistence type="predicted"/>
<dbReference type="AlphaFoldDB" id="A0AA38PL28"/>
<protein>
    <submittedName>
        <fullName evidence="2">Uncharacterized protein</fullName>
    </submittedName>
</protein>
<dbReference type="Proteomes" id="UP001163846">
    <property type="component" value="Unassembled WGS sequence"/>
</dbReference>
<feature type="region of interest" description="Disordered" evidence="1">
    <location>
        <begin position="350"/>
        <end position="371"/>
    </location>
</feature>
<evidence type="ECO:0000313" key="2">
    <source>
        <dbReference type="EMBL" id="KAJ3844910.1"/>
    </source>
</evidence>
<evidence type="ECO:0000313" key="3">
    <source>
        <dbReference type="Proteomes" id="UP001163846"/>
    </source>
</evidence>
<reference evidence="2" key="1">
    <citation type="submission" date="2022-08" db="EMBL/GenBank/DDBJ databases">
        <authorList>
            <consortium name="DOE Joint Genome Institute"/>
            <person name="Min B."/>
            <person name="Riley R."/>
            <person name="Sierra-Patev S."/>
            <person name="Naranjo-Ortiz M."/>
            <person name="Looney B."/>
            <person name="Konkel Z."/>
            <person name="Slot J.C."/>
            <person name="Sakamoto Y."/>
            <person name="Steenwyk J.L."/>
            <person name="Rokas A."/>
            <person name="Carro J."/>
            <person name="Camarero S."/>
            <person name="Ferreira P."/>
            <person name="Molpeceres G."/>
            <person name="Ruiz-Duenas F.J."/>
            <person name="Serrano A."/>
            <person name="Henrissat B."/>
            <person name="Drula E."/>
            <person name="Hughes K.W."/>
            <person name="Mata J.L."/>
            <person name="Ishikawa N.K."/>
            <person name="Vargas-Isla R."/>
            <person name="Ushijima S."/>
            <person name="Smith C.A."/>
            <person name="Ahrendt S."/>
            <person name="Andreopoulos W."/>
            <person name="He G."/>
            <person name="Labutti K."/>
            <person name="Lipzen A."/>
            <person name="Ng V."/>
            <person name="Sandor L."/>
            <person name="Barry K."/>
            <person name="Martinez A.T."/>
            <person name="Xiao Y."/>
            <person name="Gibbons J.G."/>
            <person name="Terashima K."/>
            <person name="Hibbett D.S."/>
            <person name="Grigoriev I.V."/>
        </authorList>
    </citation>
    <scope>NUCLEOTIDE SEQUENCE</scope>
    <source>
        <strain evidence="2">TFB9207</strain>
    </source>
</reference>
<name>A0AA38PL28_9AGAR</name>